<sequence length="241" mass="26281">MSERALSLPEFSALVVLAVEAREISNSELKERCGLTIDGAKRRRLNELKLVDSWKQGRTFVHVLTDSGWARLAEDLRAGRVPAFTGSSGVLARALLGWLPAFLERTDQRLADVFQPAEVEAGQAPAEDAPAGEVPTGEVPTEEVLRGKGPGEEPGELEARVRAAYAELAAEPGAWVSLTRLRPLLGDAPRQRVDETLVRMERLADVNLVPESNQKALTAQDREAAVIIGDQDKHLLWIGKP</sequence>
<dbReference type="EMBL" id="BMNH01000001">
    <property type="protein sequence ID" value="GGO61321.1"/>
    <property type="molecule type" value="Genomic_DNA"/>
</dbReference>
<keyword evidence="3" id="KW-1185">Reference proteome</keyword>
<evidence type="ECO:0000313" key="3">
    <source>
        <dbReference type="Proteomes" id="UP000646523"/>
    </source>
</evidence>
<organism evidence="2 3">
    <name type="scientific">Nonomuraea cavernae</name>
    <dbReference type="NCBI Taxonomy" id="2045107"/>
    <lineage>
        <taxon>Bacteria</taxon>
        <taxon>Bacillati</taxon>
        <taxon>Actinomycetota</taxon>
        <taxon>Actinomycetes</taxon>
        <taxon>Streptosporangiales</taxon>
        <taxon>Streptosporangiaceae</taxon>
        <taxon>Nonomuraea</taxon>
    </lineage>
</organism>
<dbReference type="Proteomes" id="UP000646523">
    <property type="component" value="Unassembled WGS sequence"/>
</dbReference>
<evidence type="ECO:0000256" key="1">
    <source>
        <dbReference type="SAM" id="MobiDB-lite"/>
    </source>
</evidence>
<reference evidence="2" key="2">
    <citation type="submission" date="2020-09" db="EMBL/GenBank/DDBJ databases">
        <authorList>
            <person name="Sun Q."/>
            <person name="Zhou Y."/>
        </authorList>
    </citation>
    <scope>NUCLEOTIDE SEQUENCE</scope>
    <source>
        <strain evidence="2">CGMCC 4.7368</strain>
    </source>
</reference>
<gene>
    <name evidence="2" type="ORF">GCM10012289_03270</name>
</gene>
<dbReference type="RefSeq" id="WP_225261984.1">
    <property type="nucleotide sequence ID" value="NZ_BMNH01000001.1"/>
</dbReference>
<dbReference type="AlphaFoldDB" id="A0A917YPI8"/>
<proteinExistence type="predicted"/>
<evidence type="ECO:0000313" key="2">
    <source>
        <dbReference type="EMBL" id="GGO61321.1"/>
    </source>
</evidence>
<feature type="compositionally biased region" description="Basic and acidic residues" evidence="1">
    <location>
        <begin position="143"/>
        <end position="154"/>
    </location>
</feature>
<reference evidence="2" key="1">
    <citation type="journal article" date="2014" name="Int. J. Syst. Evol. Microbiol.">
        <title>Complete genome sequence of Corynebacterium casei LMG S-19264T (=DSM 44701T), isolated from a smear-ripened cheese.</title>
        <authorList>
            <consortium name="US DOE Joint Genome Institute (JGI-PGF)"/>
            <person name="Walter F."/>
            <person name="Albersmeier A."/>
            <person name="Kalinowski J."/>
            <person name="Ruckert C."/>
        </authorList>
    </citation>
    <scope>NUCLEOTIDE SEQUENCE</scope>
    <source>
        <strain evidence="2">CGMCC 4.7368</strain>
    </source>
</reference>
<protein>
    <submittedName>
        <fullName evidence="2">Uncharacterized protein</fullName>
    </submittedName>
</protein>
<comment type="caution">
    <text evidence="2">The sequence shown here is derived from an EMBL/GenBank/DDBJ whole genome shotgun (WGS) entry which is preliminary data.</text>
</comment>
<name>A0A917YPI8_9ACTN</name>
<feature type="region of interest" description="Disordered" evidence="1">
    <location>
        <begin position="122"/>
        <end position="154"/>
    </location>
</feature>
<accession>A0A917YPI8</accession>